<dbReference type="CDD" id="cd00082">
    <property type="entry name" value="HisKA"/>
    <property type="match status" value="1"/>
</dbReference>
<dbReference type="Gene3D" id="3.30.565.10">
    <property type="entry name" value="Histidine kinase-like ATPase, C-terminal domain"/>
    <property type="match status" value="1"/>
</dbReference>
<keyword evidence="7" id="KW-1185">Reference proteome</keyword>
<evidence type="ECO:0000256" key="3">
    <source>
        <dbReference type="ARBA" id="ARBA00022553"/>
    </source>
</evidence>
<evidence type="ECO:0000256" key="2">
    <source>
        <dbReference type="ARBA" id="ARBA00012438"/>
    </source>
</evidence>
<dbReference type="SUPFAM" id="SSF47384">
    <property type="entry name" value="Homodimeric domain of signal transducing histidine kinase"/>
    <property type="match status" value="1"/>
</dbReference>
<feature type="domain" description="Histidine kinase" evidence="4">
    <location>
        <begin position="142"/>
        <end position="361"/>
    </location>
</feature>
<dbReference type="InterPro" id="IPR036097">
    <property type="entry name" value="HisK_dim/P_sf"/>
</dbReference>
<feature type="domain" description="PAS" evidence="5">
    <location>
        <begin position="4"/>
        <end position="77"/>
    </location>
</feature>
<dbReference type="InterPro" id="IPR000014">
    <property type="entry name" value="PAS"/>
</dbReference>
<proteinExistence type="predicted"/>
<dbReference type="SMART" id="SM00387">
    <property type="entry name" value="HATPase_c"/>
    <property type="match status" value="1"/>
</dbReference>
<dbReference type="Gene3D" id="1.10.287.130">
    <property type="match status" value="1"/>
</dbReference>
<dbReference type="InterPro" id="IPR003661">
    <property type="entry name" value="HisK_dim/P_dom"/>
</dbReference>
<accession>A0ABS0KVW3</accession>
<dbReference type="CDD" id="cd00130">
    <property type="entry name" value="PAS"/>
    <property type="match status" value="1"/>
</dbReference>
<evidence type="ECO:0000313" key="7">
    <source>
        <dbReference type="Proteomes" id="UP000601099"/>
    </source>
</evidence>
<evidence type="ECO:0000313" key="6">
    <source>
        <dbReference type="EMBL" id="MBG8552010.1"/>
    </source>
</evidence>
<dbReference type="RefSeq" id="WP_196953067.1">
    <property type="nucleotide sequence ID" value="NZ_JADWYK010000001.1"/>
</dbReference>
<dbReference type="InterPro" id="IPR005467">
    <property type="entry name" value="His_kinase_dom"/>
</dbReference>
<protein>
    <recommendedName>
        <fullName evidence="2">histidine kinase</fullName>
        <ecNumber evidence="2">2.7.13.3</ecNumber>
    </recommendedName>
</protein>
<evidence type="ECO:0000259" key="5">
    <source>
        <dbReference type="PROSITE" id="PS50112"/>
    </source>
</evidence>
<keyword evidence="3" id="KW-0597">Phosphoprotein</keyword>
<dbReference type="Pfam" id="PF08447">
    <property type="entry name" value="PAS_3"/>
    <property type="match status" value="1"/>
</dbReference>
<reference evidence="6 7" key="1">
    <citation type="submission" date="2020-11" db="EMBL/GenBank/DDBJ databases">
        <title>Hymenobacter sp.</title>
        <authorList>
            <person name="Kim M.K."/>
        </authorList>
    </citation>
    <scope>NUCLEOTIDE SEQUENCE [LARGE SCALE GENOMIC DNA]</scope>
    <source>
        <strain evidence="6 7">BT594</strain>
    </source>
</reference>
<gene>
    <name evidence="6" type="ORF">I5L79_00535</name>
</gene>
<organism evidence="6 7">
    <name type="scientific">Hymenobacter guriensis</name>
    <dbReference type="NCBI Taxonomy" id="2793065"/>
    <lineage>
        <taxon>Bacteria</taxon>
        <taxon>Pseudomonadati</taxon>
        <taxon>Bacteroidota</taxon>
        <taxon>Cytophagia</taxon>
        <taxon>Cytophagales</taxon>
        <taxon>Hymenobacteraceae</taxon>
        <taxon>Hymenobacter</taxon>
    </lineage>
</organism>
<dbReference type="Proteomes" id="UP000601099">
    <property type="component" value="Unassembled WGS sequence"/>
</dbReference>
<dbReference type="SUPFAM" id="SSF55874">
    <property type="entry name" value="ATPase domain of HSP90 chaperone/DNA topoisomerase II/histidine kinase"/>
    <property type="match status" value="1"/>
</dbReference>
<dbReference type="InterPro" id="IPR003594">
    <property type="entry name" value="HATPase_dom"/>
</dbReference>
<dbReference type="SMART" id="SM00388">
    <property type="entry name" value="HisKA"/>
    <property type="match status" value="1"/>
</dbReference>
<dbReference type="InterPro" id="IPR013655">
    <property type="entry name" value="PAS_fold_3"/>
</dbReference>
<sequence length="362" mass="41215">MSTYYSFLRPLIEGSHAVYFVYHLQEQRVLYVSAGYEDLTGDPASHVAEDLPFWLERLHPDDRQYLRHRLAEAAPGEVVQNVELRLARADDRPQWLRLAACQLPQPEGHTLLSGRLEDITRAKEMDINSQKFNTKKNATLEILSHDLTTPLVLIQQLTEQLTEEMDGALTPTTQHLLHLMERTSRQGLNLIRDFVDNEFLESANVLLKWERADFVAWMRTTLEEYERATQHLHVLVSLEAPAGPLYAHLDINKFQQVINNLLSNALKFTPDGGRVEVRVEDRGMRLRVIITDTGIGIPSQLQPVLFEKFTPARRPGLRGEKTTGLGMSVIKTIVELHEGRIWVESTEGQGSTFTLEIPTLPA</sequence>
<dbReference type="InterPro" id="IPR004358">
    <property type="entry name" value="Sig_transdc_His_kin-like_C"/>
</dbReference>
<name>A0ABS0KVW3_9BACT</name>
<dbReference type="PRINTS" id="PR00344">
    <property type="entry name" value="BCTRLSENSOR"/>
</dbReference>
<dbReference type="Gene3D" id="3.30.450.20">
    <property type="entry name" value="PAS domain"/>
    <property type="match status" value="1"/>
</dbReference>
<dbReference type="InterPro" id="IPR035965">
    <property type="entry name" value="PAS-like_dom_sf"/>
</dbReference>
<dbReference type="EMBL" id="JADWYK010000001">
    <property type="protein sequence ID" value="MBG8552010.1"/>
    <property type="molecule type" value="Genomic_DNA"/>
</dbReference>
<comment type="catalytic activity">
    <reaction evidence="1">
        <text>ATP + protein L-histidine = ADP + protein N-phospho-L-histidine.</text>
        <dbReference type="EC" id="2.7.13.3"/>
    </reaction>
</comment>
<dbReference type="PROSITE" id="PS50109">
    <property type="entry name" value="HIS_KIN"/>
    <property type="match status" value="1"/>
</dbReference>
<comment type="caution">
    <text evidence="6">The sequence shown here is derived from an EMBL/GenBank/DDBJ whole genome shotgun (WGS) entry which is preliminary data.</text>
</comment>
<dbReference type="PANTHER" id="PTHR43547">
    <property type="entry name" value="TWO-COMPONENT HISTIDINE KINASE"/>
    <property type="match status" value="1"/>
</dbReference>
<evidence type="ECO:0000256" key="1">
    <source>
        <dbReference type="ARBA" id="ARBA00000085"/>
    </source>
</evidence>
<dbReference type="Pfam" id="PF02518">
    <property type="entry name" value="HATPase_c"/>
    <property type="match status" value="1"/>
</dbReference>
<dbReference type="InterPro" id="IPR036890">
    <property type="entry name" value="HATPase_C_sf"/>
</dbReference>
<dbReference type="PROSITE" id="PS50112">
    <property type="entry name" value="PAS"/>
    <property type="match status" value="1"/>
</dbReference>
<dbReference type="SUPFAM" id="SSF55785">
    <property type="entry name" value="PYP-like sensor domain (PAS domain)"/>
    <property type="match status" value="1"/>
</dbReference>
<dbReference type="CDD" id="cd16922">
    <property type="entry name" value="HATPase_EvgS-ArcB-TorS-like"/>
    <property type="match status" value="1"/>
</dbReference>
<dbReference type="EC" id="2.7.13.3" evidence="2"/>
<evidence type="ECO:0000259" key="4">
    <source>
        <dbReference type="PROSITE" id="PS50109"/>
    </source>
</evidence>
<dbReference type="PANTHER" id="PTHR43547:SF2">
    <property type="entry name" value="HYBRID SIGNAL TRANSDUCTION HISTIDINE KINASE C"/>
    <property type="match status" value="1"/>
</dbReference>